<dbReference type="PROSITE" id="PS50928">
    <property type="entry name" value="ABC_TM1"/>
    <property type="match status" value="1"/>
</dbReference>
<evidence type="ECO:0000256" key="5">
    <source>
        <dbReference type="ARBA" id="ARBA00022989"/>
    </source>
</evidence>
<dbReference type="SUPFAM" id="SSF161098">
    <property type="entry name" value="MetI-like"/>
    <property type="match status" value="1"/>
</dbReference>
<feature type="transmembrane region" description="Helical" evidence="7">
    <location>
        <begin position="72"/>
        <end position="98"/>
    </location>
</feature>
<keyword evidence="5 7" id="KW-1133">Transmembrane helix</keyword>
<reference evidence="9 10" key="1">
    <citation type="submission" date="2020-08" db="EMBL/GenBank/DDBJ databases">
        <title>Sequencing the genomes of 1000 actinobacteria strains.</title>
        <authorList>
            <person name="Klenk H.-P."/>
        </authorList>
    </citation>
    <scope>NUCLEOTIDE SEQUENCE [LARGE SCALE GENOMIC DNA]</scope>
    <source>
        <strain evidence="9 10">DSM 44320</strain>
    </source>
</reference>
<accession>A0A7W5V1D6</accession>
<keyword evidence="10" id="KW-1185">Reference proteome</keyword>
<keyword evidence="3" id="KW-1003">Cell membrane</keyword>
<keyword evidence="4 7" id="KW-0812">Transmembrane</keyword>
<sequence>MIRSWLYRADVKASPYAYVLPFFLLFAALGAFPILYTGWVSLHDWSLLEDQHTFLGLGNYAELLGDSYFWNALFNTVSILILSTVPQLLLALLLAHVLNGRLRGQTFWRVSMLLPNITSVVAVAIIFGQLFGRDYGVVNWFLGLFGVGQIDWAAGTATSHIAIATMVIWRWTGYNALIYLAAMQAVPQSLHEAAIIDGATSLQRLMKITIPAIRPTIIFTVIVSTIGGMQMLAEPLLFGGGQPTGGNDHQFQTLTLYLFEAGFGRFDFGYASATAWLMFVVIVMAAGINYLFVRRIRSS</sequence>
<evidence type="ECO:0000256" key="3">
    <source>
        <dbReference type="ARBA" id="ARBA00022475"/>
    </source>
</evidence>
<dbReference type="PANTHER" id="PTHR30193:SF37">
    <property type="entry name" value="INNER MEMBRANE ABC TRANSPORTER PERMEASE PROTEIN YCJO"/>
    <property type="match status" value="1"/>
</dbReference>
<dbReference type="GO" id="GO:0005886">
    <property type="term" value="C:plasma membrane"/>
    <property type="evidence" value="ECO:0007669"/>
    <property type="project" value="UniProtKB-SubCell"/>
</dbReference>
<dbReference type="CDD" id="cd06261">
    <property type="entry name" value="TM_PBP2"/>
    <property type="match status" value="1"/>
</dbReference>
<evidence type="ECO:0000256" key="4">
    <source>
        <dbReference type="ARBA" id="ARBA00022692"/>
    </source>
</evidence>
<feature type="transmembrane region" description="Helical" evidence="7">
    <location>
        <begin position="212"/>
        <end position="233"/>
    </location>
</feature>
<gene>
    <name evidence="9" type="ORF">FHR33_002834</name>
</gene>
<feature type="domain" description="ABC transmembrane type-1" evidence="8">
    <location>
        <begin position="73"/>
        <end position="289"/>
    </location>
</feature>
<dbReference type="Proteomes" id="UP000579945">
    <property type="component" value="Unassembled WGS sequence"/>
</dbReference>
<feature type="transmembrane region" description="Helical" evidence="7">
    <location>
        <begin position="152"/>
        <end position="171"/>
    </location>
</feature>
<dbReference type="InterPro" id="IPR051393">
    <property type="entry name" value="ABC_transporter_permease"/>
</dbReference>
<dbReference type="InterPro" id="IPR035906">
    <property type="entry name" value="MetI-like_sf"/>
</dbReference>
<dbReference type="GO" id="GO:0055085">
    <property type="term" value="P:transmembrane transport"/>
    <property type="evidence" value="ECO:0007669"/>
    <property type="project" value="InterPro"/>
</dbReference>
<evidence type="ECO:0000313" key="9">
    <source>
        <dbReference type="EMBL" id="MBB3726974.1"/>
    </source>
</evidence>
<comment type="subcellular location">
    <subcellularLocation>
        <location evidence="1 7">Cell membrane</location>
        <topology evidence="1 7">Multi-pass membrane protein</topology>
    </subcellularLocation>
</comment>
<evidence type="ECO:0000256" key="2">
    <source>
        <dbReference type="ARBA" id="ARBA00022448"/>
    </source>
</evidence>
<evidence type="ECO:0000256" key="7">
    <source>
        <dbReference type="RuleBase" id="RU363032"/>
    </source>
</evidence>
<dbReference type="PANTHER" id="PTHR30193">
    <property type="entry name" value="ABC TRANSPORTER PERMEASE PROTEIN"/>
    <property type="match status" value="1"/>
</dbReference>
<keyword evidence="2 7" id="KW-0813">Transport</keyword>
<dbReference type="RefSeq" id="WP_312895523.1">
    <property type="nucleotide sequence ID" value="NZ_JACIBV010000001.1"/>
</dbReference>
<evidence type="ECO:0000313" key="10">
    <source>
        <dbReference type="Proteomes" id="UP000579945"/>
    </source>
</evidence>
<feature type="transmembrane region" description="Helical" evidence="7">
    <location>
        <begin position="273"/>
        <end position="293"/>
    </location>
</feature>
<comment type="similarity">
    <text evidence="7">Belongs to the binding-protein-dependent transport system permease family.</text>
</comment>
<evidence type="ECO:0000256" key="6">
    <source>
        <dbReference type="ARBA" id="ARBA00023136"/>
    </source>
</evidence>
<keyword evidence="6 7" id="KW-0472">Membrane</keyword>
<dbReference type="AlphaFoldDB" id="A0A7W5V1D6"/>
<name>A0A7W5V1D6_9ACTN</name>
<protein>
    <submittedName>
        <fullName evidence="9">Cellobiose transport system permease protein</fullName>
    </submittedName>
</protein>
<evidence type="ECO:0000259" key="8">
    <source>
        <dbReference type="PROSITE" id="PS50928"/>
    </source>
</evidence>
<dbReference type="GeneID" id="95389302"/>
<organism evidence="9 10">
    <name type="scientific">Nonomuraea dietziae</name>
    <dbReference type="NCBI Taxonomy" id="65515"/>
    <lineage>
        <taxon>Bacteria</taxon>
        <taxon>Bacillati</taxon>
        <taxon>Actinomycetota</taxon>
        <taxon>Actinomycetes</taxon>
        <taxon>Streptosporangiales</taxon>
        <taxon>Streptosporangiaceae</taxon>
        <taxon>Nonomuraea</taxon>
    </lineage>
</organism>
<comment type="caution">
    <text evidence="9">The sequence shown here is derived from an EMBL/GenBank/DDBJ whole genome shotgun (WGS) entry which is preliminary data.</text>
</comment>
<dbReference type="Pfam" id="PF00528">
    <property type="entry name" value="BPD_transp_1"/>
    <property type="match status" value="1"/>
</dbReference>
<feature type="transmembrane region" description="Helical" evidence="7">
    <location>
        <begin position="110"/>
        <end position="132"/>
    </location>
</feature>
<dbReference type="Gene3D" id="1.10.3720.10">
    <property type="entry name" value="MetI-like"/>
    <property type="match status" value="1"/>
</dbReference>
<proteinExistence type="inferred from homology"/>
<dbReference type="InterPro" id="IPR000515">
    <property type="entry name" value="MetI-like"/>
</dbReference>
<evidence type="ECO:0000256" key="1">
    <source>
        <dbReference type="ARBA" id="ARBA00004651"/>
    </source>
</evidence>
<feature type="transmembrane region" description="Helical" evidence="7">
    <location>
        <begin position="16"/>
        <end position="39"/>
    </location>
</feature>
<dbReference type="EMBL" id="JACIBV010000001">
    <property type="protein sequence ID" value="MBB3726974.1"/>
    <property type="molecule type" value="Genomic_DNA"/>
</dbReference>